<dbReference type="EMBL" id="FTNK01000007">
    <property type="protein sequence ID" value="SIR11854.1"/>
    <property type="molecule type" value="Genomic_DNA"/>
</dbReference>
<reference evidence="1 2" key="1">
    <citation type="submission" date="2017-01" db="EMBL/GenBank/DDBJ databases">
        <authorList>
            <person name="Varghese N."/>
            <person name="Submissions S."/>
        </authorList>
    </citation>
    <scope>NUCLEOTIDE SEQUENCE [LARGE SCALE GENOMIC DNA]</scope>
    <source>
        <strain evidence="1 2">ATCC 23464</strain>
    </source>
</reference>
<name>A0ABY1K1D2_9BACL</name>
<evidence type="ECO:0000313" key="2">
    <source>
        <dbReference type="Proteomes" id="UP000186666"/>
    </source>
</evidence>
<proteinExistence type="predicted"/>
<evidence type="ECO:0000313" key="1">
    <source>
        <dbReference type="EMBL" id="SIR11854.1"/>
    </source>
</evidence>
<sequence length="157" mass="17968">MTTAIINHKPEVTLYYAAVPTDRVCDSGSTVNEEYLFHSEKEAIESQLEFRSATWTDINNLADGGHHYPEVIINTSQGRFEWVEVFEEDYDGEMELINGMYRHQGAPEVFSEAVEHHLFWNIGSELILIEYGKEGFTAQIKNANGEIVLIDSNYLFE</sequence>
<gene>
    <name evidence="1" type="ORF">SAMN05421578_107121</name>
</gene>
<organism evidence="1 2">
    <name type="scientific">Paenibacillus macquariensis</name>
    <dbReference type="NCBI Taxonomy" id="948756"/>
    <lineage>
        <taxon>Bacteria</taxon>
        <taxon>Bacillati</taxon>
        <taxon>Bacillota</taxon>
        <taxon>Bacilli</taxon>
        <taxon>Bacillales</taxon>
        <taxon>Paenibacillaceae</taxon>
        <taxon>Paenibacillus</taxon>
    </lineage>
</organism>
<keyword evidence="2" id="KW-1185">Reference proteome</keyword>
<comment type="caution">
    <text evidence="1">The sequence shown here is derived from an EMBL/GenBank/DDBJ whole genome shotgun (WGS) entry which is preliminary data.</text>
</comment>
<dbReference type="RefSeq" id="WP_068587776.1">
    <property type="nucleotide sequence ID" value="NZ_FTNK01000007.1"/>
</dbReference>
<protein>
    <submittedName>
        <fullName evidence="1">Uncharacterized protein</fullName>
    </submittedName>
</protein>
<accession>A0ABY1K1D2</accession>
<dbReference type="Proteomes" id="UP000186666">
    <property type="component" value="Unassembled WGS sequence"/>
</dbReference>